<name>A0ACC0A7C3_CATRO</name>
<evidence type="ECO:0000313" key="2">
    <source>
        <dbReference type="Proteomes" id="UP001060085"/>
    </source>
</evidence>
<dbReference type="Proteomes" id="UP001060085">
    <property type="component" value="Linkage Group LG07"/>
</dbReference>
<reference evidence="2" key="1">
    <citation type="journal article" date="2023" name="Nat. Plants">
        <title>Single-cell RNA sequencing provides a high-resolution roadmap for understanding the multicellular compartmentation of specialized metabolism.</title>
        <authorList>
            <person name="Sun S."/>
            <person name="Shen X."/>
            <person name="Li Y."/>
            <person name="Li Y."/>
            <person name="Wang S."/>
            <person name="Li R."/>
            <person name="Zhang H."/>
            <person name="Shen G."/>
            <person name="Guo B."/>
            <person name="Wei J."/>
            <person name="Xu J."/>
            <person name="St-Pierre B."/>
            <person name="Chen S."/>
            <person name="Sun C."/>
        </authorList>
    </citation>
    <scope>NUCLEOTIDE SEQUENCE [LARGE SCALE GENOMIC DNA]</scope>
</reference>
<accession>A0ACC0A7C3</accession>
<keyword evidence="2" id="KW-1185">Reference proteome</keyword>
<protein>
    <submittedName>
        <fullName evidence="1">Uncharacterized protein</fullName>
    </submittedName>
</protein>
<dbReference type="EMBL" id="CM044707">
    <property type="protein sequence ID" value="KAI5655847.1"/>
    <property type="molecule type" value="Genomic_DNA"/>
</dbReference>
<organism evidence="1 2">
    <name type="scientific">Catharanthus roseus</name>
    <name type="common">Madagascar periwinkle</name>
    <name type="synonym">Vinca rosea</name>
    <dbReference type="NCBI Taxonomy" id="4058"/>
    <lineage>
        <taxon>Eukaryota</taxon>
        <taxon>Viridiplantae</taxon>
        <taxon>Streptophyta</taxon>
        <taxon>Embryophyta</taxon>
        <taxon>Tracheophyta</taxon>
        <taxon>Spermatophyta</taxon>
        <taxon>Magnoliopsida</taxon>
        <taxon>eudicotyledons</taxon>
        <taxon>Gunneridae</taxon>
        <taxon>Pentapetalae</taxon>
        <taxon>asterids</taxon>
        <taxon>lamiids</taxon>
        <taxon>Gentianales</taxon>
        <taxon>Apocynaceae</taxon>
        <taxon>Rauvolfioideae</taxon>
        <taxon>Vinceae</taxon>
        <taxon>Catharanthinae</taxon>
        <taxon>Catharanthus</taxon>
    </lineage>
</organism>
<comment type="caution">
    <text evidence="1">The sequence shown here is derived from an EMBL/GenBank/DDBJ whole genome shotgun (WGS) entry which is preliminary data.</text>
</comment>
<sequence length="267" mass="30280">MGSSNKQPISQNNTIDDVDIDSKITGCEKNSYLWLMGLGFDVQESDGSLPNEKKIKVVFVVGGPGSGKGTQCEKIVQHYGYTHLSTGDLLRKEIKTGSENGTMIQNIMNEGKLVPSDITVGLIKKAISEIDNDKFLIDGFPRNEENLSVFENLTGIEPEFVLFMDCPKEEMRRRLLSRNQGRDDDNEETIRKRLQVFEDSTLPVINYYASKGKVRKPFSPQHNKQDHQTSDTYFKNNHPLPSEIQVLCCVDTYSVFIDRRKFAPYIC</sequence>
<evidence type="ECO:0000313" key="1">
    <source>
        <dbReference type="EMBL" id="KAI5655847.1"/>
    </source>
</evidence>
<gene>
    <name evidence="1" type="ORF">M9H77_33034</name>
</gene>
<proteinExistence type="predicted"/>